<dbReference type="InterPro" id="IPR011576">
    <property type="entry name" value="Pyridox_Oxase_N"/>
</dbReference>
<dbReference type="Pfam" id="PF01243">
    <property type="entry name" value="PNPOx_N"/>
    <property type="match status" value="1"/>
</dbReference>
<dbReference type="EMBL" id="MVHT01000004">
    <property type="protein sequence ID" value="ORB10146.1"/>
    <property type="molecule type" value="Genomic_DNA"/>
</dbReference>
<keyword evidence="3" id="KW-1185">Reference proteome</keyword>
<dbReference type="Gene3D" id="2.30.110.10">
    <property type="entry name" value="Electron Transport, Fmn-binding Protein, Chain A"/>
    <property type="match status" value="1"/>
</dbReference>
<evidence type="ECO:0000313" key="3">
    <source>
        <dbReference type="Proteomes" id="UP000192739"/>
    </source>
</evidence>
<dbReference type="STRING" id="28445.BHQ20_05855"/>
<name>A0A1E3SJB0_MYCIE</name>
<dbReference type="PANTHER" id="PTHR42815">
    <property type="entry name" value="FAD-BINDING, PUTATIVE (AFU_ORTHOLOGUE AFUA_6G07600)-RELATED"/>
    <property type="match status" value="1"/>
</dbReference>
<protein>
    <submittedName>
        <fullName evidence="2">Pyridoxamine 5'-phosphate oxidase</fullName>
    </submittedName>
</protein>
<proteinExistence type="predicted"/>
<gene>
    <name evidence="2" type="ORF">BST27_02155</name>
</gene>
<comment type="caution">
    <text evidence="2">The sequence shown here is derived from an EMBL/GenBank/DDBJ whole genome shotgun (WGS) entry which is preliminary data.</text>
</comment>
<dbReference type="OrthoDB" id="9786134at2"/>
<reference evidence="2 3" key="1">
    <citation type="submission" date="2017-02" db="EMBL/GenBank/DDBJ databases">
        <title>The new phylogeny of genus Mycobacterium.</title>
        <authorList>
            <person name="Tortoli E."/>
            <person name="Trovato A."/>
            <person name="Cirillo D.M."/>
        </authorList>
    </citation>
    <scope>NUCLEOTIDE SEQUENCE [LARGE SCALE GENOMIC DNA]</scope>
    <source>
        <strain evidence="2 3">DSM 44049</strain>
    </source>
</reference>
<sequence length="299" mass="31572">MTNQHRATATGFHRGELAVQRQAGVQTQAARLVSMVAGGELRAGTGSFLAKATFAAIAARDGAGRLWTSPLFGPPGFLRVESTTRLLIDTTPRVSDPLRDLPAGQPAGLVVIDFATRRRVRINGILAATSGGLAVDVEQAYGNCPQYIHPRHLSVSAPSGAEDGPETLRGDRLQPQDIAFVHAADTFFLGTTHPESGNDASHRGGPAGFVHAAPDHLWWPDYPGNNMFNSFGNLAIDPTAALLFVDFRSGATLQLSGTATVRWDAGPVGEDTPTGRRVVFAPQQVIAIESAQHSLAAAD</sequence>
<feature type="domain" description="Pyridoxamine 5'-phosphate oxidase N-terminal" evidence="1">
    <location>
        <begin position="179"/>
        <end position="265"/>
    </location>
</feature>
<dbReference type="Proteomes" id="UP000192739">
    <property type="component" value="Unassembled WGS sequence"/>
</dbReference>
<dbReference type="AlphaFoldDB" id="A0A1E3SJB0"/>
<evidence type="ECO:0000313" key="2">
    <source>
        <dbReference type="EMBL" id="ORB10146.1"/>
    </source>
</evidence>
<dbReference type="PANTHER" id="PTHR42815:SF2">
    <property type="entry name" value="FAD-BINDING, PUTATIVE (AFU_ORTHOLOGUE AFUA_6G07600)-RELATED"/>
    <property type="match status" value="1"/>
</dbReference>
<dbReference type="InterPro" id="IPR012349">
    <property type="entry name" value="Split_barrel_FMN-bd"/>
</dbReference>
<dbReference type="RefSeq" id="WP_069418161.1">
    <property type="nucleotide sequence ID" value="NZ_CBCRZH010000004.1"/>
</dbReference>
<dbReference type="SUPFAM" id="SSF50475">
    <property type="entry name" value="FMN-binding split barrel"/>
    <property type="match status" value="2"/>
</dbReference>
<accession>A0A1E3SJB0</accession>
<organism evidence="2 3">
    <name type="scientific">Mycobacterium intermedium</name>
    <dbReference type="NCBI Taxonomy" id="28445"/>
    <lineage>
        <taxon>Bacteria</taxon>
        <taxon>Bacillati</taxon>
        <taxon>Actinomycetota</taxon>
        <taxon>Actinomycetes</taxon>
        <taxon>Mycobacteriales</taxon>
        <taxon>Mycobacteriaceae</taxon>
        <taxon>Mycobacterium</taxon>
        <taxon>Mycobacterium simiae complex</taxon>
    </lineage>
</organism>
<evidence type="ECO:0000259" key="1">
    <source>
        <dbReference type="Pfam" id="PF01243"/>
    </source>
</evidence>